<dbReference type="GO" id="GO:0006352">
    <property type="term" value="P:DNA-templated transcription initiation"/>
    <property type="evidence" value="ECO:0007669"/>
    <property type="project" value="InterPro"/>
</dbReference>
<name>A0A225P0G0_9RHOB</name>
<dbReference type="InterPro" id="IPR007627">
    <property type="entry name" value="RNA_pol_sigma70_r2"/>
</dbReference>
<gene>
    <name evidence="8" type="ORF">ATO3_03460</name>
</gene>
<feature type="domain" description="RNA polymerase sigma factor 70 region 4 type 2" evidence="7">
    <location>
        <begin position="118"/>
        <end position="169"/>
    </location>
</feature>
<dbReference type="CDD" id="cd06171">
    <property type="entry name" value="Sigma70_r4"/>
    <property type="match status" value="1"/>
</dbReference>
<protein>
    <recommendedName>
        <fullName evidence="10">RNA polymerase sigma factor</fullName>
    </recommendedName>
</protein>
<evidence type="ECO:0000313" key="9">
    <source>
        <dbReference type="Proteomes" id="UP000215377"/>
    </source>
</evidence>
<keyword evidence="3" id="KW-0731">Sigma factor</keyword>
<dbReference type="SUPFAM" id="SSF88659">
    <property type="entry name" value="Sigma3 and sigma4 domains of RNA polymerase sigma factors"/>
    <property type="match status" value="1"/>
</dbReference>
<comment type="caution">
    <text evidence="8">The sequence shown here is derived from an EMBL/GenBank/DDBJ whole genome shotgun (WGS) entry which is preliminary data.</text>
</comment>
<evidence type="ECO:0008006" key="10">
    <source>
        <dbReference type="Google" id="ProtNLM"/>
    </source>
</evidence>
<dbReference type="InterPro" id="IPR013249">
    <property type="entry name" value="RNA_pol_sigma70_r4_t2"/>
</dbReference>
<keyword evidence="9" id="KW-1185">Reference proteome</keyword>
<dbReference type="GO" id="GO:0016987">
    <property type="term" value="F:sigma factor activity"/>
    <property type="evidence" value="ECO:0007669"/>
    <property type="project" value="UniProtKB-KW"/>
</dbReference>
<dbReference type="Pfam" id="PF04542">
    <property type="entry name" value="Sigma70_r2"/>
    <property type="match status" value="1"/>
</dbReference>
<dbReference type="GO" id="GO:0003677">
    <property type="term" value="F:DNA binding"/>
    <property type="evidence" value="ECO:0007669"/>
    <property type="project" value="UniProtKB-KW"/>
</dbReference>
<dbReference type="SUPFAM" id="SSF88946">
    <property type="entry name" value="Sigma2 domain of RNA polymerase sigma factors"/>
    <property type="match status" value="1"/>
</dbReference>
<dbReference type="NCBIfam" id="TIGR02937">
    <property type="entry name" value="sigma70-ECF"/>
    <property type="match status" value="1"/>
</dbReference>
<dbReference type="PANTHER" id="PTHR43133:SF8">
    <property type="entry name" value="RNA POLYMERASE SIGMA FACTOR HI_1459-RELATED"/>
    <property type="match status" value="1"/>
</dbReference>
<evidence type="ECO:0000256" key="4">
    <source>
        <dbReference type="ARBA" id="ARBA00023125"/>
    </source>
</evidence>
<proteinExistence type="inferred from homology"/>
<reference evidence="8 9" key="1">
    <citation type="submission" date="2013-04" db="EMBL/GenBank/DDBJ databases">
        <title>Oceanicola sp. 22II1-22F33 Genome Sequencing.</title>
        <authorList>
            <person name="Lai Q."/>
            <person name="Li G."/>
            <person name="Shao Z."/>
        </authorList>
    </citation>
    <scope>NUCLEOTIDE SEQUENCE [LARGE SCALE GENOMIC DNA]</scope>
    <source>
        <strain evidence="8 9">22II1-22F33</strain>
    </source>
</reference>
<dbReference type="EMBL" id="AQQR01000001">
    <property type="protein sequence ID" value="OWU77736.1"/>
    <property type="molecule type" value="Genomic_DNA"/>
</dbReference>
<dbReference type="InterPro" id="IPR014284">
    <property type="entry name" value="RNA_pol_sigma-70_dom"/>
</dbReference>
<dbReference type="Proteomes" id="UP000215377">
    <property type="component" value="Unassembled WGS sequence"/>
</dbReference>
<dbReference type="Gene3D" id="1.10.10.10">
    <property type="entry name" value="Winged helix-like DNA-binding domain superfamily/Winged helix DNA-binding domain"/>
    <property type="match status" value="1"/>
</dbReference>
<evidence type="ECO:0000259" key="6">
    <source>
        <dbReference type="Pfam" id="PF04542"/>
    </source>
</evidence>
<dbReference type="InterPro" id="IPR039425">
    <property type="entry name" value="RNA_pol_sigma-70-like"/>
</dbReference>
<evidence type="ECO:0000259" key="7">
    <source>
        <dbReference type="Pfam" id="PF08281"/>
    </source>
</evidence>
<accession>A0A225P0G0</accession>
<feature type="domain" description="RNA polymerase sigma-70 region 2" evidence="6">
    <location>
        <begin position="21"/>
        <end position="88"/>
    </location>
</feature>
<evidence type="ECO:0000256" key="3">
    <source>
        <dbReference type="ARBA" id="ARBA00023082"/>
    </source>
</evidence>
<evidence type="ECO:0000256" key="1">
    <source>
        <dbReference type="ARBA" id="ARBA00010641"/>
    </source>
</evidence>
<dbReference type="Pfam" id="PF08281">
    <property type="entry name" value="Sigma70_r4_2"/>
    <property type="match status" value="1"/>
</dbReference>
<organism evidence="8 9">
    <name type="scientific">Marinibacterium profundimaris</name>
    <dbReference type="NCBI Taxonomy" id="1679460"/>
    <lineage>
        <taxon>Bacteria</taxon>
        <taxon>Pseudomonadati</taxon>
        <taxon>Pseudomonadota</taxon>
        <taxon>Alphaproteobacteria</taxon>
        <taxon>Rhodobacterales</taxon>
        <taxon>Paracoccaceae</taxon>
        <taxon>Marinibacterium</taxon>
    </lineage>
</organism>
<keyword evidence="5" id="KW-0804">Transcription</keyword>
<evidence type="ECO:0000313" key="8">
    <source>
        <dbReference type="EMBL" id="OWU77736.1"/>
    </source>
</evidence>
<dbReference type="InterPro" id="IPR013325">
    <property type="entry name" value="RNA_pol_sigma_r2"/>
</dbReference>
<keyword evidence="2" id="KW-0805">Transcription regulation</keyword>
<dbReference type="InterPro" id="IPR036388">
    <property type="entry name" value="WH-like_DNA-bd_sf"/>
</dbReference>
<evidence type="ECO:0000256" key="2">
    <source>
        <dbReference type="ARBA" id="ARBA00023015"/>
    </source>
</evidence>
<dbReference type="Gene3D" id="1.10.1740.10">
    <property type="match status" value="1"/>
</dbReference>
<dbReference type="InterPro" id="IPR013324">
    <property type="entry name" value="RNA_pol_sigma_r3/r4-like"/>
</dbReference>
<dbReference type="AlphaFoldDB" id="A0A225P0G0"/>
<evidence type="ECO:0000256" key="5">
    <source>
        <dbReference type="ARBA" id="ARBA00023163"/>
    </source>
</evidence>
<sequence>MQDVELIRRIGQGDRTAMKAFYERHQAGLFHFIRGRLGDAFEAADVMQEAFLEVWKAAERFRGQSSAKTWLYGIARNKAVDRVRKSARVTLRDSPDDTVADDGPSAQAVLEAASDAARVRHCLDKLPKVQLSAIRLTFFDDMSYPEAAEVEGVPVGTIKTRIHHAKKLLMHCLTRATSGTK</sequence>
<dbReference type="PANTHER" id="PTHR43133">
    <property type="entry name" value="RNA POLYMERASE ECF-TYPE SIGMA FACTO"/>
    <property type="match status" value="1"/>
</dbReference>
<keyword evidence="4" id="KW-0238">DNA-binding</keyword>
<comment type="similarity">
    <text evidence="1">Belongs to the sigma-70 factor family. ECF subfamily.</text>
</comment>